<evidence type="ECO:0000256" key="2">
    <source>
        <dbReference type="SAM" id="Phobius"/>
    </source>
</evidence>
<evidence type="ECO:0000256" key="1">
    <source>
        <dbReference type="SAM" id="MobiDB-lite"/>
    </source>
</evidence>
<accession>A0A2W1B544</accession>
<dbReference type="OrthoDB" id="7438227at2759"/>
<organism evidence="3 4">
    <name type="scientific">Helicoverpa armigera</name>
    <name type="common">Cotton bollworm</name>
    <name type="synonym">Heliothis armigera</name>
    <dbReference type="NCBI Taxonomy" id="29058"/>
    <lineage>
        <taxon>Eukaryota</taxon>
        <taxon>Metazoa</taxon>
        <taxon>Ecdysozoa</taxon>
        <taxon>Arthropoda</taxon>
        <taxon>Hexapoda</taxon>
        <taxon>Insecta</taxon>
        <taxon>Pterygota</taxon>
        <taxon>Neoptera</taxon>
        <taxon>Endopterygota</taxon>
        <taxon>Lepidoptera</taxon>
        <taxon>Glossata</taxon>
        <taxon>Ditrysia</taxon>
        <taxon>Noctuoidea</taxon>
        <taxon>Noctuidae</taxon>
        <taxon>Heliothinae</taxon>
        <taxon>Helicoverpa</taxon>
    </lineage>
</organism>
<protein>
    <submittedName>
        <fullName evidence="3">Uncharacterized protein</fullName>
    </submittedName>
</protein>
<feature type="transmembrane region" description="Helical" evidence="2">
    <location>
        <begin position="162"/>
        <end position="184"/>
    </location>
</feature>
<keyword evidence="2" id="KW-0812">Transmembrane</keyword>
<feature type="compositionally biased region" description="Basic and acidic residues" evidence="1">
    <location>
        <begin position="37"/>
        <end position="48"/>
    </location>
</feature>
<keyword evidence="4" id="KW-1185">Reference proteome</keyword>
<keyword evidence="2" id="KW-0472">Membrane</keyword>
<evidence type="ECO:0000313" key="4">
    <source>
        <dbReference type="Proteomes" id="UP000249218"/>
    </source>
</evidence>
<reference evidence="3 4" key="1">
    <citation type="journal article" date="2017" name="BMC Biol.">
        <title>Genomic innovations, transcriptional plasticity and gene loss underlying the evolution and divergence of two highly polyphagous and invasive Helicoverpa pest species.</title>
        <authorList>
            <person name="Pearce S.L."/>
            <person name="Clarke D.F."/>
            <person name="East P.D."/>
            <person name="Elfekih S."/>
            <person name="Gordon K.H."/>
            <person name="Jermiin L.S."/>
            <person name="McGaughran A."/>
            <person name="Oakeshott J.G."/>
            <person name="Papanikolaou A."/>
            <person name="Perera O.P."/>
            <person name="Rane R.V."/>
            <person name="Richards S."/>
            <person name="Tay W.T."/>
            <person name="Walsh T.K."/>
            <person name="Anderson A."/>
            <person name="Anderson C.J."/>
            <person name="Asgari S."/>
            <person name="Board P.G."/>
            <person name="Bretschneider A."/>
            <person name="Campbell P.M."/>
            <person name="Chertemps T."/>
            <person name="Christeller J.T."/>
            <person name="Coppin C.W."/>
            <person name="Downes S.J."/>
            <person name="Duan G."/>
            <person name="Farnsworth C.A."/>
            <person name="Good R.T."/>
            <person name="Han L.B."/>
            <person name="Han Y.C."/>
            <person name="Hatje K."/>
            <person name="Horne I."/>
            <person name="Huang Y.P."/>
            <person name="Hughes D.S."/>
            <person name="Jacquin-Joly E."/>
            <person name="James W."/>
            <person name="Jhangiani S."/>
            <person name="Kollmar M."/>
            <person name="Kuwar S.S."/>
            <person name="Li S."/>
            <person name="Liu N.Y."/>
            <person name="Maibeche M.T."/>
            <person name="Miller J.R."/>
            <person name="Montagne N."/>
            <person name="Perry T."/>
            <person name="Qu J."/>
            <person name="Song S.V."/>
            <person name="Sutton G.G."/>
            <person name="Vogel H."/>
            <person name="Walenz B.P."/>
            <person name="Xu W."/>
            <person name="Zhang H.J."/>
            <person name="Zou Z."/>
            <person name="Batterham P."/>
            <person name="Edwards O.R."/>
            <person name="Feyereisen R."/>
            <person name="Gibbs R.A."/>
            <person name="Heckel D.G."/>
            <person name="McGrath A."/>
            <person name="Robin C."/>
            <person name="Scherer S.E."/>
            <person name="Worley K.C."/>
            <person name="Wu Y.D."/>
        </authorList>
    </citation>
    <scope>NUCLEOTIDE SEQUENCE [LARGE SCALE GENOMIC DNA]</scope>
    <source>
        <strain evidence="3">Harm_GR_Male_#8</strain>
        <tissue evidence="3">Whole organism</tissue>
    </source>
</reference>
<keyword evidence="2" id="KW-1133">Transmembrane helix</keyword>
<proteinExistence type="predicted"/>
<gene>
    <name evidence="3" type="primary">HaOG214490</name>
    <name evidence="3" type="ORF">B5X24_HaOG214490</name>
</gene>
<dbReference type="EMBL" id="KZ150409">
    <property type="protein sequence ID" value="PZC70988.1"/>
    <property type="molecule type" value="Genomic_DNA"/>
</dbReference>
<dbReference type="Proteomes" id="UP000249218">
    <property type="component" value="Unassembled WGS sequence"/>
</dbReference>
<dbReference type="AlphaFoldDB" id="A0A2W1B544"/>
<evidence type="ECO:0000313" key="3">
    <source>
        <dbReference type="EMBL" id="PZC70988.1"/>
    </source>
</evidence>
<name>A0A2W1B544_HELAM</name>
<feature type="region of interest" description="Disordered" evidence="1">
    <location>
        <begin position="34"/>
        <end position="58"/>
    </location>
</feature>
<sequence length="190" mass="20958">MTSQIAKDFAKQMMNSDFDQFMFETPVGLTSVSSDAFSKKSGDSHPEEPNSDSSIASGFSQYSNDVERWLRGSPTESTGVQNSRVIVVQRSTLAPSTSLATNGMWYLMAMALPLFSNTMQWRCTPSNVLNAAEQFFGHLSQYCEVARGQVRRLAQDHVARDLFATAMDIVLVVYAIGFLVLSLYQASIIG</sequence>